<proteinExistence type="predicted"/>
<sequence length="860" mass="94454">MSMYSEFIPYRMDPASILHGPRAYTEWTQSPYRMNGKWINFFNDAGIPSSAAATYALIFSENRISQDMLLDLDREVLKEMGIQTMGDVISILKHARFVYEKTARDTVLQSSSKDKPENPPKKTVVSTVSVPENDPYFYSPSVELKKQTEEKKAPRKAGPVLPPNMKLSSKASTAAANFHDSDTAGSREKKSKDCTILKRKIKTSVQKGVIVKEETEESDSSSSSSSNSSLECVSKLRKVMPEPSSSNTSTSGRTTAAKPYKEPEILPKAGTTFTITMSGARATSPEPTKKSVFARLDNKSSNVSGDVADTDFSLAGEKKFPFDDNGLLPTVEIKNDLYTPTEEAYSKEDGRGLHEPVAWVKPIIHTEGILANPAVKPKTGPKERLGMTSSASPFLSSQANPFDQHYTVSLGEFKGILAGTLSVSSFTETGGSTDSGDDIVNSPSYRSFESSLSMHCCPVCLFVRLPGAAARKIDVRMATAYFCHLRKLRSLSVDSSYMSSTDGLGNKEVVLDDDDVFYTNDMQSNNMHLSKVVEKKVSIPSMDYELMEKPSVKNRISLNRPILYGGIAKVTGGKPSLTAKERIAMSLAPDTKIRTTAAILARSRIRPNPLARESASVKPIRERITFDSASSVRDRVGVKPTSTVRDRISVRAPLPPRERISLKPAISARERISLKTTPSVRDRISLKSTSSVRDRISLKSTPSVRERISLKQTPSVRERISLKQTPSVRERISSKPTPSVRERITLKSGTSAKGKISVNPSIARRELISLKSPGSRERISTKPTGSIKNRISLNTATSVRERISADSRPANGRSKLLNMDKIAHKGVPVRAHFGDFQKALKNNGVSKQQNRTSNVFSRLG</sequence>
<evidence type="ECO:0000313" key="3">
    <source>
        <dbReference type="Proteomes" id="UP001152759"/>
    </source>
</evidence>
<organism evidence="2 3">
    <name type="scientific">Bemisia tabaci</name>
    <name type="common">Sweetpotato whitefly</name>
    <name type="synonym">Aleurodes tabaci</name>
    <dbReference type="NCBI Taxonomy" id="7038"/>
    <lineage>
        <taxon>Eukaryota</taxon>
        <taxon>Metazoa</taxon>
        <taxon>Ecdysozoa</taxon>
        <taxon>Arthropoda</taxon>
        <taxon>Hexapoda</taxon>
        <taxon>Insecta</taxon>
        <taxon>Pterygota</taxon>
        <taxon>Neoptera</taxon>
        <taxon>Paraneoptera</taxon>
        <taxon>Hemiptera</taxon>
        <taxon>Sternorrhyncha</taxon>
        <taxon>Aleyrodoidea</taxon>
        <taxon>Aleyrodidae</taxon>
        <taxon>Aleyrodinae</taxon>
        <taxon>Bemisia</taxon>
    </lineage>
</organism>
<dbReference type="EMBL" id="CAKKNF020000006">
    <property type="protein sequence ID" value="CAH0746920.1"/>
    <property type="molecule type" value="Genomic_DNA"/>
</dbReference>
<name>A0AAI8UUU4_BEMTA</name>
<comment type="caution">
    <text evidence="2">The sequence shown here is derived from an EMBL/GenBank/DDBJ whole genome shotgun (WGS) entry which is preliminary data.</text>
</comment>
<dbReference type="AlphaFoldDB" id="A0AAI8UUU4"/>
<dbReference type="CDD" id="cd09531">
    <property type="entry name" value="SAM_CS047"/>
    <property type="match status" value="1"/>
</dbReference>
<dbReference type="GO" id="GO:0005634">
    <property type="term" value="C:nucleus"/>
    <property type="evidence" value="ECO:0007669"/>
    <property type="project" value="TreeGrafter"/>
</dbReference>
<accession>A0AAI8UUU4</accession>
<protein>
    <recommendedName>
        <fullName evidence="4">SAM domain-containing protein</fullName>
    </recommendedName>
</protein>
<dbReference type="PANTHER" id="PTHR21359">
    <property type="entry name" value="DUF5577 DOMAIN-CONTAINING PROTEIN"/>
    <property type="match status" value="1"/>
</dbReference>
<dbReference type="Pfam" id="PF18017">
    <property type="entry name" value="SAM_4"/>
    <property type="match status" value="1"/>
</dbReference>
<dbReference type="SUPFAM" id="SSF47769">
    <property type="entry name" value="SAM/Pointed domain"/>
    <property type="match status" value="1"/>
</dbReference>
<feature type="compositionally biased region" description="Basic and acidic residues" evidence="1">
    <location>
        <begin position="143"/>
        <end position="152"/>
    </location>
</feature>
<dbReference type="Proteomes" id="UP001152759">
    <property type="component" value="Unassembled WGS sequence"/>
</dbReference>
<feature type="compositionally biased region" description="Polar residues" evidence="1">
    <location>
        <begin position="166"/>
        <end position="175"/>
    </location>
</feature>
<evidence type="ECO:0008006" key="4">
    <source>
        <dbReference type="Google" id="ProtNLM"/>
    </source>
</evidence>
<dbReference type="PANTHER" id="PTHR21359:SF1">
    <property type="entry name" value="DUF5577 DOMAIN-CONTAINING PROTEIN"/>
    <property type="match status" value="1"/>
</dbReference>
<evidence type="ECO:0000256" key="1">
    <source>
        <dbReference type="SAM" id="MobiDB-lite"/>
    </source>
</evidence>
<gene>
    <name evidence="2" type="ORF">BEMITA_LOCUS73</name>
</gene>
<keyword evidence="3" id="KW-1185">Reference proteome</keyword>
<evidence type="ECO:0000313" key="2">
    <source>
        <dbReference type="EMBL" id="CAH0746920.1"/>
    </source>
</evidence>
<feature type="compositionally biased region" description="Low complexity" evidence="1">
    <location>
        <begin position="220"/>
        <end position="233"/>
    </location>
</feature>
<dbReference type="InterPro" id="IPR040772">
    <property type="entry name" value="C19orf47_SAM"/>
</dbReference>
<feature type="compositionally biased region" description="Low complexity" evidence="1">
    <location>
        <begin position="244"/>
        <end position="255"/>
    </location>
</feature>
<dbReference type="InterPro" id="IPR039161">
    <property type="entry name" value="C19orf47-like"/>
</dbReference>
<reference evidence="2" key="1">
    <citation type="submission" date="2021-12" db="EMBL/GenBank/DDBJ databases">
        <authorList>
            <person name="King R."/>
        </authorList>
    </citation>
    <scope>NUCLEOTIDE SEQUENCE</scope>
</reference>
<dbReference type="Gene3D" id="1.10.150.50">
    <property type="entry name" value="Transcription Factor, Ets-1"/>
    <property type="match status" value="1"/>
</dbReference>
<dbReference type="InterPro" id="IPR013761">
    <property type="entry name" value="SAM/pointed_sf"/>
</dbReference>
<feature type="region of interest" description="Disordered" evidence="1">
    <location>
        <begin position="139"/>
        <end position="191"/>
    </location>
</feature>
<feature type="region of interest" description="Disordered" evidence="1">
    <location>
        <begin position="106"/>
        <end position="126"/>
    </location>
</feature>
<feature type="compositionally biased region" description="Basic and acidic residues" evidence="1">
    <location>
        <begin position="179"/>
        <end position="191"/>
    </location>
</feature>
<feature type="region of interest" description="Disordered" evidence="1">
    <location>
        <begin position="212"/>
        <end position="263"/>
    </location>
</feature>